<evidence type="ECO:0000313" key="1">
    <source>
        <dbReference type="EMBL" id="RNB83787.1"/>
    </source>
</evidence>
<accession>A0A3M8D8U7</accession>
<keyword evidence="2" id="KW-1185">Reference proteome</keyword>
<proteinExistence type="predicted"/>
<dbReference type="AlphaFoldDB" id="A0A3M8D8U7"/>
<evidence type="ECO:0000313" key="2">
    <source>
        <dbReference type="Proteomes" id="UP000269573"/>
    </source>
</evidence>
<sequence length="72" mass="8281">MRIYEMTIQLRVADMERGPPSPIPGGIASAFLSTTKTLKKWKDWLSLHQDEASGKKGQERVRLPFNHRRITC</sequence>
<dbReference type="EMBL" id="RHHU01000010">
    <property type="protein sequence ID" value="RNB83787.1"/>
    <property type="molecule type" value="Genomic_DNA"/>
</dbReference>
<gene>
    <name evidence="1" type="ORF">EDM59_14765</name>
</gene>
<dbReference type="Proteomes" id="UP000269573">
    <property type="component" value="Unassembled WGS sequence"/>
</dbReference>
<organism evidence="1 2">
    <name type="scientific">Brevibacillus nitrificans</name>
    <dbReference type="NCBI Taxonomy" id="651560"/>
    <lineage>
        <taxon>Bacteria</taxon>
        <taxon>Bacillati</taxon>
        <taxon>Bacillota</taxon>
        <taxon>Bacilli</taxon>
        <taxon>Bacillales</taxon>
        <taxon>Paenibacillaceae</taxon>
        <taxon>Brevibacillus</taxon>
    </lineage>
</organism>
<name>A0A3M8D8U7_9BACL</name>
<protein>
    <submittedName>
        <fullName evidence="1">Uncharacterized protein</fullName>
    </submittedName>
</protein>
<comment type="caution">
    <text evidence="1">The sequence shown here is derived from an EMBL/GenBank/DDBJ whole genome shotgun (WGS) entry which is preliminary data.</text>
</comment>
<reference evidence="1 2" key="1">
    <citation type="submission" date="2018-10" db="EMBL/GenBank/DDBJ databases">
        <title>Phylogenomics of Brevibacillus.</title>
        <authorList>
            <person name="Dunlap C."/>
        </authorList>
    </citation>
    <scope>NUCLEOTIDE SEQUENCE [LARGE SCALE GENOMIC DNA]</scope>
    <source>
        <strain evidence="1 2">JCM 15774</strain>
    </source>
</reference>